<dbReference type="RefSeq" id="WP_407920222.1">
    <property type="nucleotide sequence ID" value="NZ_LT629748.1"/>
</dbReference>
<name>A0A1H1N0S2_9GAMM</name>
<dbReference type="Proteomes" id="UP000243426">
    <property type="component" value="Chromosome I"/>
</dbReference>
<organism evidence="1 2">
    <name type="scientific">Halopseudomonas litoralis</name>
    <dbReference type="NCBI Taxonomy" id="797277"/>
    <lineage>
        <taxon>Bacteria</taxon>
        <taxon>Pseudomonadati</taxon>
        <taxon>Pseudomonadota</taxon>
        <taxon>Gammaproteobacteria</taxon>
        <taxon>Pseudomonadales</taxon>
        <taxon>Pseudomonadaceae</taxon>
        <taxon>Halopseudomonas</taxon>
    </lineage>
</organism>
<accession>A0A1H1N0S2</accession>
<reference evidence="2" key="1">
    <citation type="submission" date="2016-10" db="EMBL/GenBank/DDBJ databases">
        <authorList>
            <person name="Varghese N."/>
            <person name="Submissions S."/>
        </authorList>
    </citation>
    <scope>NUCLEOTIDE SEQUENCE [LARGE SCALE GENOMIC DNA]</scope>
    <source>
        <strain evidence="2">2SM5</strain>
    </source>
</reference>
<dbReference type="AlphaFoldDB" id="A0A1H1N0S2"/>
<gene>
    <name evidence="1" type="ORF">SAMN05216198_0774</name>
</gene>
<evidence type="ECO:0000313" key="2">
    <source>
        <dbReference type="Proteomes" id="UP000243426"/>
    </source>
</evidence>
<proteinExistence type="predicted"/>
<dbReference type="STRING" id="797277.SAMN05216198_0774"/>
<protein>
    <recommendedName>
        <fullName evidence="3">DUF2288 domain-containing protein</fullName>
    </recommendedName>
</protein>
<evidence type="ECO:0008006" key="3">
    <source>
        <dbReference type="Google" id="ProtNLM"/>
    </source>
</evidence>
<dbReference type="EMBL" id="LT629748">
    <property type="protein sequence ID" value="SDR92295.1"/>
    <property type="molecule type" value="Genomic_DNA"/>
</dbReference>
<sequence>MSAPSETYAAILGATAQIEWNALERHFARGELLVVDRVLDLVAVAQAFIDDDSEKVQSWMAQNQVAVATDEQAADWLERNPDTLWAVVIRPWVLVQERD</sequence>
<evidence type="ECO:0000313" key="1">
    <source>
        <dbReference type="EMBL" id="SDR92295.1"/>
    </source>
</evidence>
<dbReference type="Pfam" id="PF10052">
    <property type="entry name" value="DUF2288"/>
    <property type="match status" value="1"/>
</dbReference>
<keyword evidence="2" id="KW-1185">Reference proteome</keyword>
<dbReference type="InterPro" id="IPR018741">
    <property type="entry name" value="DUF2288"/>
</dbReference>